<feature type="transmembrane region" description="Helical" evidence="2">
    <location>
        <begin position="39"/>
        <end position="56"/>
    </location>
</feature>
<reference evidence="3 4" key="1">
    <citation type="journal article" date="2019" name="Int. J. Syst. Evol. Microbiol.">
        <title>Faecalibacillus intestinalis gen. nov., sp. nov. and Faecalibacillus faecis sp. nov., isolated from human faeces.</title>
        <authorList>
            <person name="Seo B."/>
            <person name="Jeon K."/>
            <person name="Baek I."/>
            <person name="Lee Y.M."/>
            <person name="Baek K."/>
            <person name="Ko G."/>
        </authorList>
    </citation>
    <scope>NUCLEOTIDE SEQUENCE [LARGE SCALE GENOMIC DNA]</scope>
    <source>
        <strain evidence="3 4">SNUG30099</strain>
    </source>
</reference>
<name>A0A2T3G5W3_9FIRM</name>
<evidence type="ECO:0000313" key="3">
    <source>
        <dbReference type="EMBL" id="PST42940.1"/>
    </source>
</evidence>
<sequence length="98" mass="11129">MDKDKASEVSFVVSCSYILSMITRPFISDLCDRYDKKKVNMILLVISSIFGFSFILVHNIYLIAIVYSVVLALLNGINPIIERMVTVSKHKYGFILCC</sequence>
<dbReference type="Pfam" id="PF07690">
    <property type="entry name" value="MFS_1"/>
    <property type="match status" value="1"/>
</dbReference>
<feature type="transmembrane region" description="Helical" evidence="2">
    <location>
        <begin position="62"/>
        <end position="81"/>
    </location>
</feature>
<dbReference type="GO" id="GO:0005886">
    <property type="term" value="C:plasma membrane"/>
    <property type="evidence" value="ECO:0007669"/>
    <property type="project" value="UniProtKB-SubCell"/>
</dbReference>
<keyword evidence="2" id="KW-0472">Membrane</keyword>
<keyword evidence="2" id="KW-0812">Transmembrane</keyword>
<dbReference type="EMBL" id="PYLQ01000002">
    <property type="protein sequence ID" value="PST42940.1"/>
    <property type="molecule type" value="Genomic_DNA"/>
</dbReference>
<dbReference type="SUPFAM" id="SSF103473">
    <property type="entry name" value="MFS general substrate transporter"/>
    <property type="match status" value="1"/>
</dbReference>
<keyword evidence="2" id="KW-1133">Transmembrane helix</keyword>
<comment type="subcellular location">
    <subcellularLocation>
        <location evidence="1">Cell membrane</location>
        <topology evidence="1">Multi-pass membrane protein</topology>
    </subcellularLocation>
</comment>
<dbReference type="InterPro" id="IPR036259">
    <property type="entry name" value="MFS_trans_sf"/>
</dbReference>
<evidence type="ECO:0000256" key="1">
    <source>
        <dbReference type="ARBA" id="ARBA00004651"/>
    </source>
</evidence>
<feature type="transmembrane region" description="Helical" evidence="2">
    <location>
        <begin position="6"/>
        <end position="27"/>
    </location>
</feature>
<comment type="caution">
    <text evidence="3">The sequence shown here is derived from an EMBL/GenBank/DDBJ whole genome shotgun (WGS) entry which is preliminary data.</text>
</comment>
<dbReference type="AlphaFoldDB" id="A0A2T3G5W3"/>
<dbReference type="Proteomes" id="UP000240974">
    <property type="component" value="Unassembled WGS sequence"/>
</dbReference>
<proteinExistence type="predicted"/>
<evidence type="ECO:0000313" key="4">
    <source>
        <dbReference type="Proteomes" id="UP000240974"/>
    </source>
</evidence>
<organism evidence="3 4">
    <name type="scientific">Faecalibacillus intestinalis</name>
    <dbReference type="NCBI Taxonomy" id="1982626"/>
    <lineage>
        <taxon>Bacteria</taxon>
        <taxon>Bacillati</taxon>
        <taxon>Bacillota</taxon>
        <taxon>Erysipelotrichia</taxon>
        <taxon>Erysipelotrichales</taxon>
        <taxon>Coprobacillaceae</taxon>
        <taxon>Faecalibacillus</taxon>
    </lineage>
</organism>
<evidence type="ECO:0008006" key="5">
    <source>
        <dbReference type="Google" id="ProtNLM"/>
    </source>
</evidence>
<protein>
    <recommendedName>
        <fullName evidence="5">Major facilitator superfamily (MFS) profile domain-containing protein</fullName>
    </recommendedName>
</protein>
<gene>
    <name evidence="3" type="ORF">C7U54_02015</name>
</gene>
<accession>A0A2T3G5W3</accession>
<dbReference type="InterPro" id="IPR011701">
    <property type="entry name" value="MFS"/>
</dbReference>
<keyword evidence="4" id="KW-1185">Reference proteome</keyword>
<dbReference type="GO" id="GO:0022857">
    <property type="term" value="F:transmembrane transporter activity"/>
    <property type="evidence" value="ECO:0007669"/>
    <property type="project" value="InterPro"/>
</dbReference>
<dbReference type="Gene3D" id="1.20.1250.20">
    <property type="entry name" value="MFS general substrate transporter like domains"/>
    <property type="match status" value="1"/>
</dbReference>
<evidence type="ECO:0000256" key="2">
    <source>
        <dbReference type="SAM" id="Phobius"/>
    </source>
</evidence>